<organism evidence="2 3">
    <name type="scientific">Punica granatum</name>
    <name type="common">Pomegranate</name>
    <dbReference type="NCBI Taxonomy" id="22663"/>
    <lineage>
        <taxon>Eukaryota</taxon>
        <taxon>Viridiplantae</taxon>
        <taxon>Streptophyta</taxon>
        <taxon>Embryophyta</taxon>
        <taxon>Tracheophyta</taxon>
        <taxon>Spermatophyta</taxon>
        <taxon>Magnoliopsida</taxon>
        <taxon>eudicotyledons</taxon>
        <taxon>Gunneridae</taxon>
        <taxon>Pentapetalae</taxon>
        <taxon>rosids</taxon>
        <taxon>malvids</taxon>
        <taxon>Myrtales</taxon>
        <taxon>Lythraceae</taxon>
        <taxon>Punica</taxon>
    </lineage>
</organism>
<comment type="caution">
    <text evidence="2">The sequence shown here is derived from an EMBL/GenBank/DDBJ whole genome shotgun (WGS) entry which is preliminary data.</text>
</comment>
<evidence type="ECO:0000313" key="3">
    <source>
        <dbReference type="Proteomes" id="UP000233551"/>
    </source>
</evidence>
<keyword evidence="3" id="KW-1185">Reference proteome</keyword>
<dbReference type="STRING" id="22663.A0A2I0I0A3"/>
<proteinExistence type="predicted"/>
<dbReference type="Pfam" id="PF07727">
    <property type="entry name" value="RVT_2"/>
    <property type="match status" value="1"/>
</dbReference>
<dbReference type="EMBL" id="PGOL01004419">
    <property type="protein sequence ID" value="PKI37382.1"/>
    <property type="molecule type" value="Genomic_DNA"/>
</dbReference>
<dbReference type="AlphaFoldDB" id="A0A2I0I0A3"/>
<gene>
    <name evidence="2" type="ORF">CRG98_042221</name>
</gene>
<dbReference type="Proteomes" id="UP000233551">
    <property type="component" value="Unassembled WGS sequence"/>
</dbReference>
<protein>
    <recommendedName>
        <fullName evidence="1">Reverse transcriptase Ty1/copia-type domain-containing protein</fullName>
    </recommendedName>
</protein>
<dbReference type="InterPro" id="IPR013103">
    <property type="entry name" value="RVT_2"/>
</dbReference>
<feature type="domain" description="Reverse transcriptase Ty1/copia-type" evidence="1">
    <location>
        <begin position="7"/>
        <end position="133"/>
    </location>
</feature>
<evidence type="ECO:0000313" key="2">
    <source>
        <dbReference type="EMBL" id="PKI37382.1"/>
    </source>
</evidence>
<name>A0A2I0I0A3_PUNGR</name>
<accession>A0A2I0I0A3</accession>
<sequence>MYSMSENQVWDLVDPLEGTVPIGNKWVFKRKICADGKVETYKARLVAKGYHQRQGVDYEETFSPIAMLKSIWILLANVVHYDYEVWQMDVRTTFLNGYIEEDIFMDQPKGFECKDKSKVCKLKGSIYSLKQVSRS</sequence>
<reference evidence="2 3" key="1">
    <citation type="submission" date="2017-11" db="EMBL/GenBank/DDBJ databases">
        <title>De-novo sequencing of pomegranate (Punica granatum L.) genome.</title>
        <authorList>
            <person name="Akparov Z."/>
            <person name="Amiraslanov A."/>
            <person name="Hajiyeva S."/>
            <person name="Abbasov M."/>
            <person name="Kaur K."/>
            <person name="Hamwieh A."/>
            <person name="Solovyev V."/>
            <person name="Salamov A."/>
            <person name="Braich B."/>
            <person name="Kosarev P."/>
            <person name="Mahmoud A."/>
            <person name="Hajiyev E."/>
            <person name="Babayeva S."/>
            <person name="Izzatullayeva V."/>
            <person name="Mammadov A."/>
            <person name="Mammadov A."/>
            <person name="Sharifova S."/>
            <person name="Ojaghi J."/>
            <person name="Eynullazada K."/>
            <person name="Bayramov B."/>
            <person name="Abdulazimova A."/>
            <person name="Shahmuradov I."/>
        </authorList>
    </citation>
    <scope>NUCLEOTIDE SEQUENCE [LARGE SCALE GENOMIC DNA]</scope>
    <source>
        <strain evidence="3">cv. AG2017</strain>
        <tissue evidence="2">Leaf</tissue>
    </source>
</reference>
<evidence type="ECO:0000259" key="1">
    <source>
        <dbReference type="Pfam" id="PF07727"/>
    </source>
</evidence>